<feature type="compositionally biased region" description="Acidic residues" evidence="1">
    <location>
        <begin position="13"/>
        <end position="25"/>
    </location>
</feature>
<proteinExistence type="predicted"/>
<feature type="non-terminal residue" evidence="2">
    <location>
        <position position="25"/>
    </location>
</feature>
<sequence>MSVNITSGKEPGDSIDDNTPPEERI</sequence>
<name>A0A381TG68_9ZZZZ</name>
<organism evidence="2">
    <name type="scientific">marine metagenome</name>
    <dbReference type="NCBI Taxonomy" id="408172"/>
    <lineage>
        <taxon>unclassified sequences</taxon>
        <taxon>metagenomes</taxon>
        <taxon>ecological metagenomes</taxon>
    </lineage>
</organism>
<feature type="region of interest" description="Disordered" evidence="1">
    <location>
        <begin position="1"/>
        <end position="25"/>
    </location>
</feature>
<protein>
    <submittedName>
        <fullName evidence="2">Uncharacterized protein</fullName>
    </submittedName>
</protein>
<reference evidence="2" key="1">
    <citation type="submission" date="2018-05" db="EMBL/GenBank/DDBJ databases">
        <authorList>
            <person name="Lanie J.A."/>
            <person name="Ng W.-L."/>
            <person name="Kazmierczak K.M."/>
            <person name="Andrzejewski T.M."/>
            <person name="Davidsen T.M."/>
            <person name="Wayne K.J."/>
            <person name="Tettelin H."/>
            <person name="Glass J.I."/>
            <person name="Rusch D."/>
            <person name="Podicherti R."/>
            <person name="Tsui H.-C.T."/>
            <person name="Winkler M.E."/>
        </authorList>
    </citation>
    <scope>NUCLEOTIDE SEQUENCE</scope>
</reference>
<dbReference type="EMBL" id="UINC01004547">
    <property type="protein sequence ID" value="SVA15132.1"/>
    <property type="molecule type" value="Genomic_DNA"/>
</dbReference>
<evidence type="ECO:0000256" key="1">
    <source>
        <dbReference type="SAM" id="MobiDB-lite"/>
    </source>
</evidence>
<gene>
    <name evidence="2" type="ORF">METZ01_LOCUS67986</name>
</gene>
<evidence type="ECO:0000313" key="2">
    <source>
        <dbReference type="EMBL" id="SVA15132.1"/>
    </source>
</evidence>
<accession>A0A381TG68</accession>
<dbReference type="AlphaFoldDB" id="A0A381TG68"/>